<dbReference type="RefSeq" id="XP_005757666.1">
    <property type="nucleotide sequence ID" value="XM_005757609.1"/>
</dbReference>
<dbReference type="PIRSF" id="PIRSF000137">
    <property type="entry name" value="Alcohol_oxidase"/>
    <property type="match status" value="1"/>
</dbReference>
<feature type="compositionally biased region" description="Basic and acidic residues" evidence="5">
    <location>
        <begin position="626"/>
        <end position="640"/>
    </location>
</feature>
<dbReference type="STRING" id="2903.R1E6L1"/>
<proteinExistence type="inferred from homology"/>
<dbReference type="InterPro" id="IPR007867">
    <property type="entry name" value="GMC_OxRtase_C"/>
</dbReference>
<dbReference type="eggNOG" id="KOG1238">
    <property type="taxonomic scope" value="Eukaryota"/>
</dbReference>
<keyword evidence="9" id="KW-1185">Reference proteome</keyword>
<dbReference type="OMA" id="YQSVDPE"/>
<dbReference type="GeneID" id="17251503"/>
<evidence type="ECO:0000256" key="6">
    <source>
        <dbReference type="SAM" id="SignalP"/>
    </source>
</evidence>
<dbReference type="InterPro" id="IPR000172">
    <property type="entry name" value="GMC_OxRdtase_N"/>
</dbReference>
<keyword evidence="4" id="KW-0274">FAD</keyword>
<evidence type="ECO:0000256" key="2">
    <source>
        <dbReference type="ARBA" id="ARBA00010790"/>
    </source>
</evidence>
<dbReference type="RefSeq" id="XP_005774829.1">
    <property type="nucleotide sequence ID" value="XM_005774772.1"/>
</dbReference>
<evidence type="ECO:0000256" key="4">
    <source>
        <dbReference type="ARBA" id="ARBA00022827"/>
    </source>
</evidence>
<feature type="chain" id="PRO_5044053449" description="Glucose-methanol-choline oxidoreductase N-terminal domain-containing protein" evidence="6">
    <location>
        <begin position="17"/>
        <end position="640"/>
    </location>
</feature>
<comment type="cofactor">
    <cofactor evidence="1">
        <name>FAD</name>
        <dbReference type="ChEBI" id="CHEBI:57692"/>
    </cofactor>
</comment>
<dbReference type="GO" id="GO:0016020">
    <property type="term" value="C:membrane"/>
    <property type="evidence" value="ECO:0007669"/>
    <property type="project" value="TreeGrafter"/>
</dbReference>
<feature type="domain" description="Glucose-methanol-choline oxidoreductase N-terminal" evidence="7">
    <location>
        <begin position="313"/>
        <end position="327"/>
    </location>
</feature>
<evidence type="ECO:0000256" key="5">
    <source>
        <dbReference type="SAM" id="MobiDB-lite"/>
    </source>
</evidence>
<keyword evidence="3" id="KW-0285">Flavoprotein</keyword>
<comment type="similarity">
    <text evidence="2">Belongs to the GMC oxidoreductase family.</text>
</comment>
<dbReference type="GO" id="GO:0008812">
    <property type="term" value="F:choline dehydrogenase activity"/>
    <property type="evidence" value="ECO:0007669"/>
    <property type="project" value="TreeGrafter"/>
</dbReference>
<dbReference type="EnsemblProtists" id="EOD05237">
    <property type="protein sequence ID" value="EOD05237"/>
    <property type="gene ID" value="EMIHUDRAFT_426209"/>
</dbReference>
<reference evidence="8" key="2">
    <citation type="submission" date="2024-10" db="UniProtKB">
        <authorList>
            <consortium name="EnsemblProtists"/>
        </authorList>
    </citation>
    <scope>IDENTIFICATION</scope>
</reference>
<dbReference type="SMR" id="A0A0D3I1V2"/>
<dbReference type="InterPro" id="IPR036188">
    <property type="entry name" value="FAD/NAD-bd_sf"/>
</dbReference>
<dbReference type="Gene3D" id="3.30.560.10">
    <property type="entry name" value="Glucose Oxidase, domain 3"/>
    <property type="match status" value="1"/>
</dbReference>
<dbReference type="SUPFAM" id="SSF54373">
    <property type="entry name" value="FAD-linked reductases, C-terminal domain"/>
    <property type="match status" value="1"/>
</dbReference>
<dbReference type="Pfam" id="PF05199">
    <property type="entry name" value="GMC_oxred_C"/>
    <property type="match status" value="1"/>
</dbReference>
<evidence type="ECO:0000313" key="9">
    <source>
        <dbReference type="Proteomes" id="UP000013827"/>
    </source>
</evidence>
<dbReference type="Pfam" id="PF00732">
    <property type="entry name" value="GMC_oxred_N"/>
    <property type="match status" value="1"/>
</dbReference>
<dbReference type="PaxDb" id="2903-EOD05237"/>
<name>A0A0D3I1V2_EMIH1</name>
<feature type="signal peptide" evidence="6">
    <location>
        <begin position="1"/>
        <end position="16"/>
    </location>
</feature>
<reference evidence="9" key="1">
    <citation type="journal article" date="2013" name="Nature">
        <title>Pan genome of the phytoplankton Emiliania underpins its global distribution.</title>
        <authorList>
            <person name="Read B.A."/>
            <person name="Kegel J."/>
            <person name="Klute M.J."/>
            <person name="Kuo A."/>
            <person name="Lefebvre S.C."/>
            <person name="Maumus F."/>
            <person name="Mayer C."/>
            <person name="Miller J."/>
            <person name="Monier A."/>
            <person name="Salamov A."/>
            <person name="Young J."/>
            <person name="Aguilar M."/>
            <person name="Claverie J.M."/>
            <person name="Frickenhaus S."/>
            <person name="Gonzalez K."/>
            <person name="Herman E.K."/>
            <person name="Lin Y.C."/>
            <person name="Napier J."/>
            <person name="Ogata H."/>
            <person name="Sarno A.F."/>
            <person name="Shmutz J."/>
            <person name="Schroeder D."/>
            <person name="de Vargas C."/>
            <person name="Verret F."/>
            <person name="von Dassow P."/>
            <person name="Valentin K."/>
            <person name="Van de Peer Y."/>
            <person name="Wheeler G."/>
            <person name="Dacks J.B."/>
            <person name="Delwiche C.F."/>
            <person name="Dyhrman S.T."/>
            <person name="Glockner G."/>
            <person name="John U."/>
            <person name="Richards T."/>
            <person name="Worden A.Z."/>
            <person name="Zhang X."/>
            <person name="Grigoriev I.V."/>
            <person name="Allen A.E."/>
            <person name="Bidle K."/>
            <person name="Borodovsky M."/>
            <person name="Bowler C."/>
            <person name="Brownlee C."/>
            <person name="Cock J.M."/>
            <person name="Elias M."/>
            <person name="Gladyshev V.N."/>
            <person name="Groth M."/>
            <person name="Guda C."/>
            <person name="Hadaegh A."/>
            <person name="Iglesias-Rodriguez M.D."/>
            <person name="Jenkins J."/>
            <person name="Jones B.M."/>
            <person name="Lawson T."/>
            <person name="Leese F."/>
            <person name="Lindquist E."/>
            <person name="Lobanov A."/>
            <person name="Lomsadze A."/>
            <person name="Malik S.B."/>
            <person name="Marsh M.E."/>
            <person name="Mackinder L."/>
            <person name="Mock T."/>
            <person name="Mueller-Roeber B."/>
            <person name="Pagarete A."/>
            <person name="Parker M."/>
            <person name="Probert I."/>
            <person name="Quesneville H."/>
            <person name="Raines C."/>
            <person name="Rensing S.A."/>
            <person name="Riano-Pachon D.M."/>
            <person name="Richier S."/>
            <person name="Rokitta S."/>
            <person name="Shiraiwa Y."/>
            <person name="Soanes D.M."/>
            <person name="van der Giezen M."/>
            <person name="Wahlund T.M."/>
            <person name="Williams B."/>
            <person name="Wilson W."/>
            <person name="Wolfe G."/>
            <person name="Wurch L.L."/>
        </authorList>
    </citation>
    <scope>NUCLEOTIDE SEQUENCE</scope>
</reference>
<keyword evidence="6" id="KW-0732">Signal</keyword>
<accession>A0A0D3I1V2</accession>
<dbReference type="PANTHER" id="PTHR11552:SF147">
    <property type="entry name" value="CHOLINE DEHYDROGENASE, MITOCHONDRIAL"/>
    <property type="match status" value="1"/>
</dbReference>
<dbReference type="PANTHER" id="PTHR11552">
    <property type="entry name" value="GLUCOSE-METHANOL-CHOLINE GMC OXIDOREDUCTASE"/>
    <property type="match status" value="1"/>
</dbReference>
<feature type="region of interest" description="Disordered" evidence="5">
    <location>
        <begin position="460"/>
        <end position="481"/>
    </location>
</feature>
<dbReference type="Gene3D" id="3.50.50.60">
    <property type="entry name" value="FAD/NAD(P)-binding domain"/>
    <property type="match status" value="1"/>
</dbReference>
<dbReference type="PROSITE" id="PS00624">
    <property type="entry name" value="GMC_OXRED_2"/>
    <property type="match status" value="1"/>
</dbReference>
<evidence type="ECO:0000313" key="8">
    <source>
        <dbReference type="EnsemblProtists" id="EOD05237"/>
    </source>
</evidence>
<dbReference type="InterPro" id="IPR012132">
    <property type="entry name" value="GMC_OxRdtase"/>
</dbReference>
<protein>
    <recommendedName>
        <fullName evidence="7">Glucose-methanol-choline oxidoreductase N-terminal domain-containing protein</fullName>
    </recommendedName>
</protein>
<dbReference type="KEGG" id="ehx:EMIHUDRAFT_426209"/>
<evidence type="ECO:0000259" key="7">
    <source>
        <dbReference type="PROSITE" id="PS00624"/>
    </source>
</evidence>
<dbReference type="HOGENOM" id="CLU_002865_7_2_1"/>
<dbReference type="AlphaFoldDB" id="A0A0D3I1V2"/>
<sequence>MSARWLLLLATHCSAALRNPFRAAPTHFDYIIVGGGTAGCVLADRLSAASKQVLVLEPGPSPAAELKIAAPVALTKLFGSEYDWGFRSAPAPGTAGREVHLCRGKCLGGSSATNALLYLRGTAADFDGWGLDGWGSEAMLASFLAVEAQRDAAFRTDALHHGSGGAVPAETPRYANPLSERFLEAAAQAGHPSNADFNDWSRPQAGVGRFQLTTRRGRRAHSAATHLRRAARRPNLHVRCGCAATRLLLEAEGGGGGGGGGGKTRPWTGPAVTGQAGRRAVGVEYIDAAGVQRTASVSGGGGGGGGEVLLCAGAVSSPHLLLLSGIGSPDELAAHGIGAEVCLPGVGRNLIDQPAVVTGYTVTSPLSITDEMFWRRSGALSPRRVGEWLLRGSGPLASSGCDFGGFFSSRPGLAQPDLQLRFVPGLGTSPDGVSSYRDIGRAGKTPSGLTLQSIAVRPTARGSVSLSSADPSAPPRIETGYGTSEADLATLRQGLRLSRELVAQPAFDGVRGEEAWPRAACRLRRPGDDAALDEYIRSTAHSANALGGSCRMGRATSPARLVEGSDPLAVVDPALRVRGASGLRVVDASVLPTLPGGQLGATTFALAERAARIILGERAAGEAEAPAERRQEHAHALGAA</sequence>
<organism evidence="8 9">
    <name type="scientific">Emiliania huxleyi (strain CCMP1516)</name>
    <dbReference type="NCBI Taxonomy" id="280463"/>
    <lineage>
        <taxon>Eukaryota</taxon>
        <taxon>Haptista</taxon>
        <taxon>Haptophyta</taxon>
        <taxon>Prymnesiophyceae</taxon>
        <taxon>Isochrysidales</taxon>
        <taxon>Noelaerhabdaceae</taxon>
        <taxon>Emiliania</taxon>
    </lineage>
</organism>
<dbReference type="GeneID" id="17267940"/>
<feature type="region of interest" description="Disordered" evidence="5">
    <location>
        <begin position="620"/>
        <end position="640"/>
    </location>
</feature>
<dbReference type="EnsemblProtists" id="EOD22400">
    <property type="protein sequence ID" value="EOD22400"/>
    <property type="gene ID" value="EMIHUDRAFT_419045"/>
</dbReference>
<evidence type="ECO:0000256" key="3">
    <source>
        <dbReference type="ARBA" id="ARBA00022630"/>
    </source>
</evidence>
<dbReference type="GO" id="GO:0019285">
    <property type="term" value="P:glycine betaine biosynthetic process from choline"/>
    <property type="evidence" value="ECO:0007669"/>
    <property type="project" value="TreeGrafter"/>
</dbReference>
<dbReference type="GO" id="GO:0050660">
    <property type="term" value="F:flavin adenine dinucleotide binding"/>
    <property type="evidence" value="ECO:0007669"/>
    <property type="project" value="InterPro"/>
</dbReference>
<dbReference type="SUPFAM" id="SSF51905">
    <property type="entry name" value="FAD/NAD(P)-binding domain"/>
    <property type="match status" value="1"/>
</dbReference>
<dbReference type="KEGG" id="ehx:EMIHUDRAFT_419045"/>
<evidence type="ECO:0000256" key="1">
    <source>
        <dbReference type="ARBA" id="ARBA00001974"/>
    </source>
</evidence>
<dbReference type="Proteomes" id="UP000013827">
    <property type="component" value="Unassembled WGS sequence"/>
</dbReference>